<dbReference type="PANTHER" id="PTHR13018">
    <property type="entry name" value="PROBABLE MEMBRANE PROTEIN DUF221-RELATED"/>
    <property type="match status" value="1"/>
</dbReference>
<dbReference type="EMBL" id="KV441391">
    <property type="protein sequence ID" value="OAF60523.1"/>
    <property type="molecule type" value="Genomic_DNA"/>
</dbReference>
<gene>
    <name evidence="3" type="ORF">VC83_03515</name>
</gene>
<sequence>MNNIIDAFITSGKAQKAQGQTFQSFLASLAVSVVLCGFVTSVHVIFRAQWLRLYGKSETVGVKGLDRLSFSNVGFSHPYLYWAHLVSAVFVAISVCLILQAELRSYSRFEESLGVQSTGSSILIVSSSKKPLDPKAIRRHFSAMFGGVQGITINRDLRLLDAKISRLDAWIAKLEAAETELVRKASRSKGMPAQPLLAQHSFVLLWKRYLLESAVSQIAYIVGIIPELAWLETLPSWMVPAIQGVLPPIMLAVWISLVPMAVRVLVNFQKLHSHQAVESSVQRLYFIFLFIQVFLVASLSSSITTVLAGLGSNAKSVPLVLAQNLPKASNYFFSYFILKASSTISITLICGEKLLNLLLSYIRDKTARQKWTRSEAINVKLWGTFVPD</sequence>
<dbReference type="GO" id="GO:0005227">
    <property type="term" value="F:calcium-activated cation channel activity"/>
    <property type="evidence" value="ECO:0007669"/>
    <property type="project" value="InterPro"/>
</dbReference>
<dbReference type="InterPro" id="IPR003864">
    <property type="entry name" value="CSC1/OSCA1-like_7TM"/>
</dbReference>
<dbReference type="AlphaFoldDB" id="A0A177AH27"/>
<dbReference type="VEuPathDB" id="FungiDB:GMDG_03162"/>
<organism evidence="3">
    <name type="scientific">Pseudogymnoascus destructans</name>
    <dbReference type="NCBI Taxonomy" id="655981"/>
    <lineage>
        <taxon>Eukaryota</taxon>
        <taxon>Fungi</taxon>
        <taxon>Dikarya</taxon>
        <taxon>Ascomycota</taxon>
        <taxon>Pezizomycotina</taxon>
        <taxon>Leotiomycetes</taxon>
        <taxon>Thelebolales</taxon>
        <taxon>Thelebolaceae</taxon>
        <taxon>Pseudogymnoascus</taxon>
    </lineage>
</organism>
<proteinExistence type="predicted"/>
<name>A0A177AH27_9PEZI</name>
<evidence type="ECO:0000256" key="1">
    <source>
        <dbReference type="SAM" id="Phobius"/>
    </source>
</evidence>
<dbReference type="RefSeq" id="XP_024325804.1">
    <property type="nucleotide sequence ID" value="XM_024467161.1"/>
</dbReference>
<dbReference type="GO" id="GO:0005886">
    <property type="term" value="C:plasma membrane"/>
    <property type="evidence" value="ECO:0007669"/>
    <property type="project" value="TreeGrafter"/>
</dbReference>
<dbReference type="Proteomes" id="UP000077154">
    <property type="component" value="Unassembled WGS sequence"/>
</dbReference>
<dbReference type="PANTHER" id="PTHR13018:SF20">
    <property type="entry name" value="SPORULATION-SPECIFIC PROTEIN 75"/>
    <property type="match status" value="1"/>
</dbReference>
<feature type="transmembrane region" description="Helical" evidence="1">
    <location>
        <begin position="25"/>
        <end position="46"/>
    </location>
</feature>
<feature type="transmembrane region" description="Helical" evidence="1">
    <location>
        <begin position="331"/>
        <end position="351"/>
    </location>
</feature>
<reference evidence="3" key="1">
    <citation type="submission" date="2016-03" db="EMBL/GenBank/DDBJ databases">
        <title>Updated assembly of Pseudogymnoascus destructans, the fungus causing white-nose syndrome of bats.</title>
        <authorList>
            <person name="Palmer J.M."/>
            <person name="Drees K.P."/>
            <person name="Foster J.T."/>
            <person name="Lindner D.L."/>
        </authorList>
    </citation>
    <scope>NUCLEOTIDE SEQUENCE [LARGE SCALE GENOMIC DNA]</scope>
    <source>
        <strain evidence="3">20631-21</strain>
    </source>
</reference>
<protein>
    <recommendedName>
        <fullName evidence="2">CSC1/OSCA1-like 7TM region domain-containing protein</fullName>
    </recommendedName>
</protein>
<keyword evidence="1" id="KW-0472">Membrane</keyword>
<feature type="transmembrane region" description="Helical" evidence="1">
    <location>
        <begin position="245"/>
        <end position="266"/>
    </location>
</feature>
<dbReference type="GeneID" id="36286591"/>
<dbReference type="Pfam" id="PF02714">
    <property type="entry name" value="RSN1_7TM"/>
    <property type="match status" value="1"/>
</dbReference>
<dbReference type="OrthoDB" id="3439208at2759"/>
<keyword evidence="1" id="KW-0812">Transmembrane</keyword>
<feature type="transmembrane region" description="Helical" evidence="1">
    <location>
        <begin position="209"/>
        <end position="225"/>
    </location>
</feature>
<dbReference type="InterPro" id="IPR045122">
    <property type="entry name" value="Csc1-like"/>
</dbReference>
<feature type="domain" description="CSC1/OSCA1-like 7TM region" evidence="2">
    <location>
        <begin position="213"/>
        <end position="387"/>
    </location>
</feature>
<feature type="transmembrane region" description="Helical" evidence="1">
    <location>
        <begin position="286"/>
        <end position="311"/>
    </location>
</feature>
<evidence type="ECO:0000313" key="3">
    <source>
        <dbReference type="EMBL" id="OAF60523.1"/>
    </source>
</evidence>
<keyword evidence="1" id="KW-1133">Transmembrane helix</keyword>
<feature type="transmembrane region" description="Helical" evidence="1">
    <location>
        <begin position="79"/>
        <end position="99"/>
    </location>
</feature>
<accession>A0A177AH27</accession>
<evidence type="ECO:0000259" key="2">
    <source>
        <dbReference type="Pfam" id="PF02714"/>
    </source>
</evidence>